<dbReference type="OrthoDB" id="9771846at2"/>
<gene>
    <name evidence="3" type="ORF">EI427_12035</name>
</gene>
<dbReference type="InterPro" id="IPR001296">
    <property type="entry name" value="Glyco_trans_1"/>
</dbReference>
<feature type="domain" description="Glycosyl transferase family 1" evidence="1">
    <location>
        <begin position="189"/>
        <end position="346"/>
    </location>
</feature>
<name>A0A3Q9FPI6_9BACT</name>
<accession>A0A3Q9FPI6</accession>
<dbReference type="InterPro" id="IPR028098">
    <property type="entry name" value="Glyco_trans_4-like_N"/>
</dbReference>
<organism evidence="3 4">
    <name type="scientific">Flammeovirga pectinis</name>
    <dbReference type="NCBI Taxonomy" id="2494373"/>
    <lineage>
        <taxon>Bacteria</taxon>
        <taxon>Pseudomonadati</taxon>
        <taxon>Bacteroidota</taxon>
        <taxon>Cytophagia</taxon>
        <taxon>Cytophagales</taxon>
        <taxon>Flammeovirgaceae</taxon>
        <taxon>Flammeovirga</taxon>
    </lineage>
</organism>
<dbReference type="SUPFAM" id="SSF53756">
    <property type="entry name" value="UDP-Glycosyltransferase/glycogen phosphorylase"/>
    <property type="match status" value="1"/>
</dbReference>
<dbReference type="KEGG" id="fll:EI427_12035"/>
<evidence type="ECO:0000313" key="3">
    <source>
        <dbReference type="EMBL" id="AZQ62941.1"/>
    </source>
</evidence>
<dbReference type="EMBL" id="CP034562">
    <property type="protein sequence ID" value="AZQ62941.1"/>
    <property type="molecule type" value="Genomic_DNA"/>
</dbReference>
<evidence type="ECO:0000259" key="1">
    <source>
        <dbReference type="Pfam" id="PF00534"/>
    </source>
</evidence>
<dbReference type="Pfam" id="PF13439">
    <property type="entry name" value="Glyco_transf_4"/>
    <property type="match status" value="1"/>
</dbReference>
<dbReference type="PANTHER" id="PTHR12526:SF634">
    <property type="entry name" value="BLL3361 PROTEIN"/>
    <property type="match status" value="1"/>
</dbReference>
<dbReference type="Pfam" id="PF00534">
    <property type="entry name" value="Glycos_transf_1"/>
    <property type="match status" value="1"/>
</dbReference>
<dbReference type="GO" id="GO:0016757">
    <property type="term" value="F:glycosyltransferase activity"/>
    <property type="evidence" value="ECO:0007669"/>
    <property type="project" value="InterPro"/>
</dbReference>
<dbReference type="RefSeq" id="WP_126614944.1">
    <property type="nucleotide sequence ID" value="NZ_CP034562.1"/>
</dbReference>
<reference evidence="3 4" key="1">
    <citation type="submission" date="2018-12" db="EMBL/GenBank/DDBJ databases">
        <title>Flammeovirga pectinis sp. nov., isolated from the gut of the Korean scallop, Patinopecten yessoensis.</title>
        <authorList>
            <person name="Bae J.-W."/>
            <person name="Jeong Y.-S."/>
            <person name="Kang W."/>
        </authorList>
    </citation>
    <scope>NUCLEOTIDE SEQUENCE [LARGE SCALE GENOMIC DNA]</scope>
    <source>
        <strain evidence="3 4">L12M1</strain>
    </source>
</reference>
<dbReference type="PANTHER" id="PTHR12526">
    <property type="entry name" value="GLYCOSYLTRANSFERASE"/>
    <property type="match status" value="1"/>
</dbReference>
<keyword evidence="3" id="KW-0808">Transferase</keyword>
<dbReference type="Gene3D" id="3.40.50.2000">
    <property type="entry name" value="Glycogen Phosphorylase B"/>
    <property type="match status" value="2"/>
</dbReference>
<sequence>MKIAILSTFYPLRGGIATYGAALLKALENEGHVVKAFTFSRQYPDFLFPGKSQYITEEDNVESVESEEVLDSINPITYYTTAKKIKAFKPDVLITQFWMSFFGPSMGTVAKLLKNDCITLSILHNVIPHEGRFFDKPFTKYYLNQHHCFVTMSDVVEKDLRSYEPIKPSLLKAHPLYNHFGDPQNQQEAQLKIGVETGKKTLLFFGFIRDYKGLDILIKTFDQLDDSYQLLIAGEVYGSFDSYTKLIEENRNKERIHIFNQYISDQEVGDYFSAADVCVLPYKSATQSGITSIALHFEVPLIATDVGGLKELIINGETGEIVPSATVDHLKRGIDTFFNNDIKQYKLKIIELKKEMSWKNFASKLQDFILNINRNYQSK</sequence>
<protein>
    <submittedName>
        <fullName evidence="3">Glycosyltransferase</fullName>
    </submittedName>
</protein>
<dbReference type="AlphaFoldDB" id="A0A3Q9FPI6"/>
<feature type="domain" description="Glycosyltransferase subfamily 4-like N-terminal" evidence="2">
    <location>
        <begin position="14"/>
        <end position="168"/>
    </location>
</feature>
<evidence type="ECO:0000259" key="2">
    <source>
        <dbReference type="Pfam" id="PF13439"/>
    </source>
</evidence>
<evidence type="ECO:0000313" key="4">
    <source>
        <dbReference type="Proteomes" id="UP000267268"/>
    </source>
</evidence>
<keyword evidence="4" id="KW-1185">Reference proteome</keyword>
<dbReference type="Proteomes" id="UP000267268">
    <property type="component" value="Chromosome 1"/>
</dbReference>
<proteinExistence type="predicted"/>